<dbReference type="AlphaFoldDB" id="A0A0C1H8E8"/>
<reference evidence="1 2" key="1">
    <citation type="journal article" date="2014" name="Mol. Biol. Evol.">
        <title>Massive expansion of Ubiquitination-related gene families within the Chlamydiae.</title>
        <authorList>
            <person name="Domman D."/>
            <person name="Collingro A."/>
            <person name="Lagkouvardos I."/>
            <person name="Gehre L."/>
            <person name="Weinmaier T."/>
            <person name="Rattei T."/>
            <person name="Subtil A."/>
            <person name="Horn M."/>
        </authorList>
    </citation>
    <scope>NUCLEOTIDE SEQUENCE [LARGE SCALE GENOMIC DNA]</scope>
    <source>
        <strain evidence="1 2">EI2</strain>
    </source>
</reference>
<sequence>MKQGKNLANNLAKDMLGKWATSKREKFLMWLNKQLERKEF</sequence>
<protein>
    <submittedName>
        <fullName evidence="1">Uncharacterized protein</fullName>
    </submittedName>
</protein>
<gene>
    <name evidence="1" type="ORF">DB44_EQ00040</name>
</gene>
<evidence type="ECO:0000313" key="1">
    <source>
        <dbReference type="EMBL" id="KIC71138.1"/>
    </source>
</evidence>
<dbReference type="PATRIC" id="fig|362787.3.peg.1666"/>
<accession>A0A0C1H8E8</accession>
<name>A0A0C1H8E8_9BACT</name>
<dbReference type="EMBL" id="JSAN01000114">
    <property type="protein sequence ID" value="KIC71138.1"/>
    <property type="molecule type" value="Genomic_DNA"/>
</dbReference>
<dbReference type="Proteomes" id="UP000031465">
    <property type="component" value="Unassembled WGS sequence"/>
</dbReference>
<proteinExistence type="predicted"/>
<organism evidence="1 2">
    <name type="scientific">Candidatus Protochlamydia amoebophila</name>
    <dbReference type="NCBI Taxonomy" id="362787"/>
    <lineage>
        <taxon>Bacteria</taxon>
        <taxon>Pseudomonadati</taxon>
        <taxon>Chlamydiota</taxon>
        <taxon>Chlamydiia</taxon>
        <taxon>Parachlamydiales</taxon>
        <taxon>Parachlamydiaceae</taxon>
        <taxon>Candidatus Protochlamydia</taxon>
    </lineage>
</organism>
<comment type="caution">
    <text evidence="1">The sequence shown here is derived from an EMBL/GenBank/DDBJ whole genome shotgun (WGS) entry which is preliminary data.</text>
</comment>
<evidence type="ECO:0000313" key="2">
    <source>
        <dbReference type="Proteomes" id="UP000031465"/>
    </source>
</evidence>